<organism evidence="1 2">
    <name type="scientific">Aristaeella hokkaidonensis</name>
    <dbReference type="NCBI Taxonomy" id="3046382"/>
    <lineage>
        <taxon>Bacteria</taxon>
        <taxon>Bacillati</taxon>
        <taxon>Bacillota</taxon>
        <taxon>Clostridia</taxon>
        <taxon>Eubacteriales</taxon>
        <taxon>Aristaeellaceae</taxon>
        <taxon>Aristaeella</taxon>
    </lineage>
</organism>
<evidence type="ECO:0000313" key="1">
    <source>
        <dbReference type="EMBL" id="QUC66971.1"/>
    </source>
</evidence>
<dbReference type="EMBL" id="CP068393">
    <property type="protein sequence ID" value="QUC66971.1"/>
    <property type="molecule type" value="Genomic_DNA"/>
</dbReference>
<name>A0AC61N8Q0_9FIRM</name>
<keyword evidence="2" id="KW-1185">Reference proteome</keyword>
<sequence length="511" mass="57307">MAQLSDLEYLKLSKGRRLGYKVGRFFAKIPQATLNAFQRIGGALKSGVAAIGREAKDIVTTFVNGDWKTKLSYLVMGFGCLARGQILRGLLFLLFEIVFIGYMILSGAYWLSMMPSLGKVGPTETYDEIYDAYVHTYNDNSFQILLYSVLTIFFIIAFIYTWRVNIRQNKEAERILAAGKRLKSSKEDLHSMVDESFHKTLLSLPLTGIIIFTVLPLIFMILVAFTNYDGAHDGYISNLFHWVGLDNFNTLFSWKSASGTQSYAATFGEILSWTLMWAFFATFTNYFLGMFVAMAINKKGIKGKKLWRTILVMTIAIPQFISLLYVSKMFAKDGIVNGALMSLGWIDKALPFWEDATWARVSVILINIWIGIPYLMLMATGILMNIPADLYESARIDGANPWQQYTKITLPYMLFITGPYLLTSFIGNINNFNVIFLLTGGAPTNPAASSASGSVGYTDLLITWLFKISTGAESKYYLASVIGIMVFVVVSIIALIVYNLLPSIKNEEDFQ</sequence>
<proteinExistence type="predicted"/>
<dbReference type="Proteomes" id="UP000682782">
    <property type="component" value="Chromosome"/>
</dbReference>
<evidence type="ECO:0000313" key="2">
    <source>
        <dbReference type="Proteomes" id="UP000682782"/>
    </source>
</evidence>
<reference evidence="1" key="1">
    <citation type="submission" date="2021-01" db="EMBL/GenBank/DDBJ databases">
        <title>Complete genome sequence of Clostridiales bacterium R-7.</title>
        <authorList>
            <person name="Mahoney-Kurpe S.C."/>
            <person name="Palevich N."/>
            <person name="Koike S."/>
            <person name="Moon C.D."/>
            <person name="Attwood G.T."/>
        </authorList>
    </citation>
    <scope>NUCLEOTIDE SEQUENCE</scope>
    <source>
        <strain evidence="1">R-7</strain>
    </source>
</reference>
<accession>A0AC61N8Q0</accession>
<protein>
    <submittedName>
        <fullName evidence="1">Sugar ABC transporter permease</fullName>
    </submittedName>
</protein>
<gene>
    <name evidence="1" type="ORF">JYE49_14215</name>
</gene>